<keyword evidence="6" id="KW-0812">Transmembrane</keyword>
<accession>A0ABU0GJL5</accession>
<keyword evidence="3" id="KW-0732">Signal</keyword>
<keyword evidence="6" id="KW-0472">Membrane</keyword>
<keyword evidence="2" id="KW-0479">Metal-binding</keyword>
<gene>
    <name evidence="8" type="ORF">JO380_001899</name>
</gene>
<dbReference type="InterPro" id="IPR014755">
    <property type="entry name" value="Cu-Rt/internalin_Ig-like"/>
</dbReference>
<dbReference type="PANTHER" id="PTHR34820">
    <property type="entry name" value="INNER MEMBRANE PROTEIN YEBZ"/>
    <property type="match status" value="1"/>
</dbReference>
<evidence type="ECO:0000313" key="8">
    <source>
        <dbReference type="EMBL" id="MDQ0425518.1"/>
    </source>
</evidence>
<evidence type="ECO:0000256" key="1">
    <source>
        <dbReference type="ARBA" id="ARBA00004196"/>
    </source>
</evidence>
<feature type="transmembrane region" description="Helical" evidence="6">
    <location>
        <begin position="217"/>
        <end position="238"/>
    </location>
</feature>
<evidence type="ECO:0000256" key="3">
    <source>
        <dbReference type="ARBA" id="ARBA00022729"/>
    </source>
</evidence>
<dbReference type="EMBL" id="JAUSVM010000001">
    <property type="protein sequence ID" value="MDQ0425518.1"/>
    <property type="molecule type" value="Genomic_DNA"/>
</dbReference>
<keyword evidence="9" id="KW-1185">Reference proteome</keyword>
<dbReference type="Gene3D" id="2.60.40.1220">
    <property type="match status" value="1"/>
</dbReference>
<organism evidence="8 9">
    <name type="scientific">Cellulomonas iranensis</name>
    <dbReference type="NCBI Taxonomy" id="76862"/>
    <lineage>
        <taxon>Bacteria</taxon>
        <taxon>Bacillati</taxon>
        <taxon>Actinomycetota</taxon>
        <taxon>Actinomycetes</taxon>
        <taxon>Micrococcales</taxon>
        <taxon>Cellulomonadaceae</taxon>
        <taxon>Cellulomonas</taxon>
    </lineage>
</organism>
<feature type="region of interest" description="Disordered" evidence="5">
    <location>
        <begin position="161"/>
        <end position="199"/>
    </location>
</feature>
<reference evidence="8 9" key="1">
    <citation type="submission" date="2023-07" db="EMBL/GenBank/DDBJ databases">
        <title>Sequencing the genomes of 1000 actinobacteria strains.</title>
        <authorList>
            <person name="Klenk H.-P."/>
        </authorList>
    </citation>
    <scope>NUCLEOTIDE SEQUENCE [LARGE SCALE GENOMIC DNA]</scope>
    <source>
        <strain evidence="8 9">DSM 14785</strain>
    </source>
</reference>
<evidence type="ECO:0000256" key="6">
    <source>
        <dbReference type="SAM" id="Phobius"/>
    </source>
</evidence>
<evidence type="ECO:0000313" key="9">
    <source>
        <dbReference type="Proteomes" id="UP001240250"/>
    </source>
</evidence>
<dbReference type="RefSeq" id="WP_082739681.1">
    <property type="nucleotide sequence ID" value="NZ_CP194061.1"/>
</dbReference>
<comment type="subcellular location">
    <subcellularLocation>
        <location evidence="1">Cell envelope</location>
    </subcellularLocation>
</comment>
<feature type="transmembrane region" description="Helical" evidence="6">
    <location>
        <begin position="43"/>
        <end position="63"/>
    </location>
</feature>
<proteinExistence type="predicted"/>
<feature type="domain" description="CopC" evidence="7">
    <location>
        <begin position="64"/>
        <end position="156"/>
    </location>
</feature>
<sequence length="256" mass="25516">MMDPDAAPADVRATPTDPGKVMRPHTPSTVRLVPAAPLRRARVALALVVTGLLALATAGPAAAHNALRSSDPADGSTVATAPDAITLTFDQAALELGTEIVVTAADGTIVSEGPAQLVDTSVVQPLAAERPAGAYSVMWRVTSADGHPIIGAFSFTATDAAGAPAAPAEPTPDAQPTPDVTDEASPEPTMTTQDTAEPTVEATPISAPVDDDGGVPAWVWVLLAVVVVGGGAVVAFVARGRTQRDGTTGTGPGAGA</sequence>
<dbReference type="InterPro" id="IPR007348">
    <property type="entry name" value="CopC_dom"/>
</dbReference>
<evidence type="ECO:0000259" key="7">
    <source>
        <dbReference type="Pfam" id="PF04234"/>
    </source>
</evidence>
<evidence type="ECO:0000256" key="2">
    <source>
        <dbReference type="ARBA" id="ARBA00022723"/>
    </source>
</evidence>
<name>A0ABU0GJL5_9CELL</name>
<dbReference type="Proteomes" id="UP001240250">
    <property type="component" value="Unassembled WGS sequence"/>
</dbReference>
<dbReference type="InterPro" id="IPR014756">
    <property type="entry name" value="Ig_E-set"/>
</dbReference>
<evidence type="ECO:0000256" key="4">
    <source>
        <dbReference type="ARBA" id="ARBA00023008"/>
    </source>
</evidence>
<evidence type="ECO:0000256" key="5">
    <source>
        <dbReference type="SAM" id="MobiDB-lite"/>
    </source>
</evidence>
<protein>
    <submittedName>
        <fullName evidence="8">Methionine-rich copper-binding protein CopC</fullName>
    </submittedName>
</protein>
<dbReference type="PANTHER" id="PTHR34820:SF4">
    <property type="entry name" value="INNER MEMBRANE PROTEIN YEBZ"/>
    <property type="match status" value="1"/>
</dbReference>
<keyword evidence="6" id="KW-1133">Transmembrane helix</keyword>
<dbReference type="InterPro" id="IPR032694">
    <property type="entry name" value="CopC/D"/>
</dbReference>
<feature type="region of interest" description="Disordered" evidence="5">
    <location>
        <begin position="1"/>
        <end position="27"/>
    </location>
</feature>
<comment type="caution">
    <text evidence="8">The sequence shown here is derived from an EMBL/GenBank/DDBJ whole genome shotgun (WGS) entry which is preliminary data.</text>
</comment>
<dbReference type="SUPFAM" id="SSF81296">
    <property type="entry name" value="E set domains"/>
    <property type="match status" value="1"/>
</dbReference>
<keyword evidence="4" id="KW-0186">Copper</keyword>
<dbReference type="Pfam" id="PF04234">
    <property type="entry name" value="CopC"/>
    <property type="match status" value="1"/>
</dbReference>